<dbReference type="InterPro" id="IPR027417">
    <property type="entry name" value="P-loop_NTPase"/>
</dbReference>
<dbReference type="GO" id="GO:0005524">
    <property type="term" value="F:ATP binding"/>
    <property type="evidence" value="ECO:0007669"/>
    <property type="project" value="UniProtKB-UniRule"/>
</dbReference>
<dbReference type="AlphaFoldDB" id="A0A4R9LZ02"/>
<evidence type="ECO:0000256" key="4">
    <source>
        <dbReference type="ARBA" id="ARBA00022741"/>
    </source>
</evidence>
<keyword evidence="6 8" id="KW-0067">ATP-binding</keyword>
<dbReference type="OrthoDB" id="9774907at2"/>
<dbReference type="EC" id="2.7.4.9" evidence="8"/>
<keyword evidence="2 8" id="KW-0808">Transferase</keyword>
<accession>A0A4R9LZ02</accession>
<dbReference type="HAMAP" id="MF_00165">
    <property type="entry name" value="Thymidylate_kinase"/>
    <property type="match status" value="1"/>
</dbReference>
<evidence type="ECO:0000256" key="1">
    <source>
        <dbReference type="ARBA" id="ARBA00009776"/>
    </source>
</evidence>
<evidence type="ECO:0000256" key="5">
    <source>
        <dbReference type="ARBA" id="ARBA00022777"/>
    </source>
</evidence>
<evidence type="ECO:0000256" key="6">
    <source>
        <dbReference type="ARBA" id="ARBA00022840"/>
    </source>
</evidence>
<evidence type="ECO:0000256" key="8">
    <source>
        <dbReference type="HAMAP-Rule" id="MF_00165"/>
    </source>
</evidence>
<dbReference type="Gene3D" id="3.40.50.300">
    <property type="entry name" value="P-loop containing nucleotide triphosphate hydrolases"/>
    <property type="match status" value="1"/>
</dbReference>
<keyword evidence="5 8" id="KW-0418">Kinase</keyword>
<protein>
    <recommendedName>
        <fullName evidence="8">Thymidylate kinase</fullName>
        <ecNumber evidence="8">2.7.4.9</ecNumber>
    </recommendedName>
    <alternativeName>
        <fullName evidence="8">dTMP kinase</fullName>
    </alternativeName>
</protein>
<comment type="function">
    <text evidence="8">Phosphorylation of dTMP to form dTDP in both de novo and salvage pathways of dTTP synthesis.</text>
</comment>
<evidence type="ECO:0000256" key="7">
    <source>
        <dbReference type="ARBA" id="ARBA00048743"/>
    </source>
</evidence>
<dbReference type="GO" id="GO:0006235">
    <property type="term" value="P:dTTP biosynthetic process"/>
    <property type="evidence" value="ECO:0007669"/>
    <property type="project" value="UniProtKB-UniRule"/>
</dbReference>
<keyword evidence="3 8" id="KW-0545">Nucleotide biosynthesis</keyword>
<evidence type="ECO:0000313" key="10">
    <source>
        <dbReference type="EMBL" id="TGN18119.1"/>
    </source>
</evidence>
<comment type="caution">
    <text evidence="10">The sequence shown here is derived from an EMBL/GenBank/DDBJ whole genome shotgun (WGS) entry which is preliminary data.</text>
</comment>
<dbReference type="GO" id="GO:0006227">
    <property type="term" value="P:dUDP biosynthetic process"/>
    <property type="evidence" value="ECO:0007669"/>
    <property type="project" value="TreeGrafter"/>
</dbReference>
<gene>
    <name evidence="8 10" type="primary">tmk</name>
    <name evidence="10" type="ORF">EHS15_11915</name>
</gene>
<dbReference type="GO" id="GO:0005737">
    <property type="term" value="C:cytoplasm"/>
    <property type="evidence" value="ECO:0007669"/>
    <property type="project" value="TreeGrafter"/>
</dbReference>
<organism evidence="10 11">
    <name type="scientific">Leptospira idonii</name>
    <dbReference type="NCBI Taxonomy" id="1193500"/>
    <lineage>
        <taxon>Bacteria</taxon>
        <taxon>Pseudomonadati</taxon>
        <taxon>Spirochaetota</taxon>
        <taxon>Spirochaetia</taxon>
        <taxon>Leptospirales</taxon>
        <taxon>Leptospiraceae</taxon>
        <taxon>Leptospira</taxon>
    </lineage>
</organism>
<dbReference type="NCBIfam" id="TIGR00041">
    <property type="entry name" value="DTMP_kinase"/>
    <property type="match status" value="1"/>
</dbReference>
<proteinExistence type="inferred from homology"/>
<dbReference type="InterPro" id="IPR018094">
    <property type="entry name" value="Thymidylate_kinase"/>
</dbReference>
<keyword evidence="4 8" id="KW-0547">Nucleotide-binding</keyword>
<dbReference type="PANTHER" id="PTHR10344:SF4">
    <property type="entry name" value="UMP-CMP KINASE 2, MITOCHONDRIAL"/>
    <property type="match status" value="1"/>
</dbReference>
<dbReference type="InterPro" id="IPR039430">
    <property type="entry name" value="Thymidylate_kin-like_dom"/>
</dbReference>
<keyword evidence="11" id="KW-1185">Reference proteome</keyword>
<dbReference type="GO" id="GO:0006233">
    <property type="term" value="P:dTDP biosynthetic process"/>
    <property type="evidence" value="ECO:0007669"/>
    <property type="project" value="InterPro"/>
</dbReference>
<dbReference type="Pfam" id="PF02223">
    <property type="entry name" value="Thymidylate_kin"/>
    <property type="match status" value="1"/>
</dbReference>
<dbReference type="Proteomes" id="UP000298058">
    <property type="component" value="Unassembled WGS sequence"/>
</dbReference>
<sequence length="201" mass="23007">MSKWKGFFVFEGIDGSGKTTVSKRIAERLKEKNQSVVWHREPTDGNYGKKIRSFLSGQATLSPKEQLELFVLDRIESVNSVILPHLEKGSLIIQDRYYYSTAAYQGGKDLSAEEILSLNENKGFPKPTQVFFLDLTPEEAKERRKYRGGTEEAFDEDKEQNRIYANYMKILPENTVFLDATQSIKSLLDAIQEIIEGEIRS</sequence>
<dbReference type="PANTHER" id="PTHR10344">
    <property type="entry name" value="THYMIDYLATE KINASE"/>
    <property type="match status" value="1"/>
</dbReference>
<evidence type="ECO:0000256" key="2">
    <source>
        <dbReference type="ARBA" id="ARBA00022679"/>
    </source>
</evidence>
<reference evidence="10" key="1">
    <citation type="journal article" date="2019" name="PLoS Negl. Trop. Dis.">
        <title>Revisiting the worldwide diversity of Leptospira species in the environment.</title>
        <authorList>
            <person name="Vincent A.T."/>
            <person name="Schiettekatte O."/>
            <person name="Bourhy P."/>
            <person name="Veyrier F.J."/>
            <person name="Picardeau M."/>
        </authorList>
    </citation>
    <scope>NUCLEOTIDE SEQUENCE [LARGE SCALE GENOMIC DNA]</scope>
    <source>
        <strain evidence="10">201300427</strain>
    </source>
</reference>
<comment type="similarity">
    <text evidence="1 8">Belongs to the thymidylate kinase family.</text>
</comment>
<feature type="domain" description="Thymidylate kinase-like" evidence="9">
    <location>
        <begin position="10"/>
        <end position="191"/>
    </location>
</feature>
<evidence type="ECO:0000256" key="3">
    <source>
        <dbReference type="ARBA" id="ARBA00022727"/>
    </source>
</evidence>
<dbReference type="CDD" id="cd01672">
    <property type="entry name" value="TMPK"/>
    <property type="match status" value="1"/>
</dbReference>
<name>A0A4R9LZ02_9LEPT</name>
<dbReference type="EMBL" id="RQHW01000047">
    <property type="protein sequence ID" value="TGN18119.1"/>
    <property type="molecule type" value="Genomic_DNA"/>
</dbReference>
<evidence type="ECO:0000259" key="9">
    <source>
        <dbReference type="Pfam" id="PF02223"/>
    </source>
</evidence>
<evidence type="ECO:0000313" key="11">
    <source>
        <dbReference type="Proteomes" id="UP000298058"/>
    </source>
</evidence>
<feature type="binding site" evidence="8">
    <location>
        <begin position="12"/>
        <end position="19"/>
    </location>
    <ligand>
        <name>ATP</name>
        <dbReference type="ChEBI" id="CHEBI:30616"/>
    </ligand>
</feature>
<comment type="catalytic activity">
    <reaction evidence="7 8">
        <text>dTMP + ATP = dTDP + ADP</text>
        <dbReference type="Rhea" id="RHEA:13517"/>
        <dbReference type="ChEBI" id="CHEBI:30616"/>
        <dbReference type="ChEBI" id="CHEBI:58369"/>
        <dbReference type="ChEBI" id="CHEBI:63528"/>
        <dbReference type="ChEBI" id="CHEBI:456216"/>
        <dbReference type="EC" id="2.7.4.9"/>
    </reaction>
</comment>
<dbReference type="GO" id="GO:0004798">
    <property type="term" value="F:dTMP kinase activity"/>
    <property type="evidence" value="ECO:0007669"/>
    <property type="project" value="UniProtKB-UniRule"/>
</dbReference>
<dbReference type="SUPFAM" id="SSF52540">
    <property type="entry name" value="P-loop containing nucleoside triphosphate hydrolases"/>
    <property type="match status" value="1"/>
</dbReference>
<dbReference type="RefSeq" id="WP_135760806.1">
    <property type="nucleotide sequence ID" value="NZ_RQHW01000047.1"/>
</dbReference>